<name>A0AAD4NFY0_9BILA</name>
<dbReference type="AlphaFoldDB" id="A0AAD4NFY0"/>
<gene>
    <name evidence="1" type="ORF">DdX_03276</name>
</gene>
<evidence type="ECO:0000313" key="1">
    <source>
        <dbReference type="EMBL" id="KAI1726554.1"/>
    </source>
</evidence>
<dbReference type="Proteomes" id="UP001201812">
    <property type="component" value="Unassembled WGS sequence"/>
</dbReference>
<reference evidence="1" key="1">
    <citation type="submission" date="2022-01" db="EMBL/GenBank/DDBJ databases">
        <title>Genome Sequence Resource for Two Populations of Ditylenchus destructor, the Migratory Endoparasitic Phytonematode.</title>
        <authorList>
            <person name="Zhang H."/>
            <person name="Lin R."/>
            <person name="Xie B."/>
        </authorList>
    </citation>
    <scope>NUCLEOTIDE SEQUENCE</scope>
    <source>
        <strain evidence="1">BazhouSP</strain>
    </source>
</reference>
<sequence length="83" mass="9518">MCTGRPPFGLMFVPSYPGGVLFEYAKRRMVLRDRYCSSPHRRFTQIRCARRLGMNECESAVLTPVKGSIFEQMGKSQPPTPYQ</sequence>
<evidence type="ECO:0000313" key="2">
    <source>
        <dbReference type="Proteomes" id="UP001201812"/>
    </source>
</evidence>
<dbReference type="EMBL" id="JAKKPZ010000002">
    <property type="protein sequence ID" value="KAI1726554.1"/>
    <property type="molecule type" value="Genomic_DNA"/>
</dbReference>
<comment type="caution">
    <text evidence="1">The sequence shown here is derived from an EMBL/GenBank/DDBJ whole genome shotgun (WGS) entry which is preliminary data.</text>
</comment>
<keyword evidence="2" id="KW-1185">Reference proteome</keyword>
<protein>
    <submittedName>
        <fullName evidence="1">Uncharacterized protein</fullName>
    </submittedName>
</protein>
<organism evidence="1 2">
    <name type="scientific">Ditylenchus destructor</name>
    <dbReference type="NCBI Taxonomy" id="166010"/>
    <lineage>
        <taxon>Eukaryota</taxon>
        <taxon>Metazoa</taxon>
        <taxon>Ecdysozoa</taxon>
        <taxon>Nematoda</taxon>
        <taxon>Chromadorea</taxon>
        <taxon>Rhabditida</taxon>
        <taxon>Tylenchina</taxon>
        <taxon>Tylenchomorpha</taxon>
        <taxon>Sphaerularioidea</taxon>
        <taxon>Anguinidae</taxon>
        <taxon>Anguininae</taxon>
        <taxon>Ditylenchus</taxon>
    </lineage>
</organism>
<accession>A0AAD4NFY0</accession>
<proteinExistence type="predicted"/>